<keyword evidence="5" id="KW-1185">Reference proteome</keyword>
<evidence type="ECO:0000256" key="1">
    <source>
        <dbReference type="ARBA" id="ARBA00022664"/>
    </source>
</evidence>
<evidence type="ECO:0000313" key="4">
    <source>
        <dbReference type="EMBL" id="TPX55774.1"/>
    </source>
</evidence>
<sequence length="526" mass="60723">MGDAGFFKGTSAEQDSRFGDKQKKLLKSMKFPKVFDKKVDIKKVNLAVIRPWVTQKVISLVGFEDDVLIEFVFNLLEAEKLDPRTMQIEISGFLESNAPVFMTDLWGLLVSAQTSIGGIPQLFLDQKKEEILKKRKEDEQIKLQLEEQKKKEMLEREEREATRKSQQRAAPSTSAGPDRKSRMDSGRDDDRRRRSRSRSVDYDRSRRFDSRRDKEDRDVHRERAYRYESDYRRDDRRTDRRHSEDRHRDDDLYRRGGDDRDDRRRRRYEDHDDYRQRPRGDRYDDEPRHRERSDDRRFSRDDGRNGSRRSERDAYPDKMTSSISHVIATRGSNGRSPSPKREREARKGGASSSGRRDRSDHEPRGRRRSPSVGSRSGGDEHDGDTTDSGSYTGSSSSGSRSGSYSGSESGSDYSRSPSRERGNRESPRKPVTASSGRDSSSRNQHHNGKDDDKHRHSHHHQHHHRKHKDQKAGNSVDSTAIAAGTKRIREDDTGEAVRNSKRADESGLAKVNDGDRKGQQPVSPQK</sequence>
<dbReference type="STRING" id="109895.A0A507DVK0"/>
<dbReference type="PANTHER" id="PTHR23148">
    <property type="entry name" value="SERINE/ARGININE REGULATED NUCLEAR MATRIX PROTEIN"/>
    <property type="match status" value="1"/>
</dbReference>
<dbReference type="Proteomes" id="UP000318582">
    <property type="component" value="Unassembled WGS sequence"/>
</dbReference>
<feature type="compositionally biased region" description="Basic residues" evidence="2">
    <location>
        <begin position="455"/>
        <end position="469"/>
    </location>
</feature>
<dbReference type="Gene3D" id="1.20.1390.10">
    <property type="entry name" value="PWI domain"/>
    <property type="match status" value="1"/>
</dbReference>
<organism evidence="4 5">
    <name type="scientific">Powellomyces hirtus</name>
    <dbReference type="NCBI Taxonomy" id="109895"/>
    <lineage>
        <taxon>Eukaryota</taxon>
        <taxon>Fungi</taxon>
        <taxon>Fungi incertae sedis</taxon>
        <taxon>Chytridiomycota</taxon>
        <taxon>Chytridiomycota incertae sedis</taxon>
        <taxon>Chytridiomycetes</taxon>
        <taxon>Spizellomycetales</taxon>
        <taxon>Powellomycetaceae</taxon>
        <taxon>Powellomyces</taxon>
    </lineage>
</organism>
<feature type="domain" description="PWI" evidence="3">
    <location>
        <begin position="28"/>
        <end position="126"/>
    </location>
</feature>
<feature type="compositionally biased region" description="Polar residues" evidence="2">
    <location>
        <begin position="432"/>
        <end position="442"/>
    </location>
</feature>
<feature type="region of interest" description="Disordered" evidence="2">
    <location>
        <begin position="152"/>
        <end position="526"/>
    </location>
</feature>
<dbReference type="EMBL" id="QEAQ01000096">
    <property type="protein sequence ID" value="TPX55774.1"/>
    <property type="molecule type" value="Genomic_DNA"/>
</dbReference>
<feature type="compositionally biased region" description="Basic and acidic residues" evidence="2">
    <location>
        <begin position="152"/>
        <end position="163"/>
    </location>
</feature>
<dbReference type="PANTHER" id="PTHR23148:SF0">
    <property type="entry name" value="SERINE_ARGININE REPETITIVE MATRIX PROTEIN 1"/>
    <property type="match status" value="1"/>
</dbReference>
<feature type="compositionally biased region" description="Polar residues" evidence="2">
    <location>
        <begin position="319"/>
        <end position="336"/>
    </location>
</feature>
<proteinExistence type="predicted"/>
<evidence type="ECO:0000256" key="2">
    <source>
        <dbReference type="SAM" id="MobiDB-lite"/>
    </source>
</evidence>
<dbReference type="GO" id="GO:0005681">
    <property type="term" value="C:spliceosomal complex"/>
    <property type="evidence" value="ECO:0007669"/>
    <property type="project" value="TreeGrafter"/>
</dbReference>
<dbReference type="InterPro" id="IPR002483">
    <property type="entry name" value="PWI_dom"/>
</dbReference>
<dbReference type="SUPFAM" id="SSF101233">
    <property type="entry name" value="PWI domain"/>
    <property type="match status" value="1"/>
</dbReference>
<dbReference type="Pfam" id="PF01480">
    <property type="entry name" value="PWI"/>
    <property type="match status" value="1"/>
</dbReference>
<dbReference type="InterPro" id="IPR052225">
    <property type="entry name" value="Ser/Arg_repetitive_matrix"/>
</dbReference>
<keyword evidence="1" id="KW-0507">mRNA processing</keyword>
<protein>
    <recommendedName>
        <fullName evidence="3">PWI domain-containing protein</fullName>
    </recommendedName>
</protein>
<feature type="compositionally biased region" description="Basic and acidic residues" evidence="2">
    <location>
        <begin position="177"/>
        <end position="316"/>
    </location>
</feature>
<dbReference type="GO" id="GO:0003723">
    <property type="term" value="F:RNA binding"/>
    <property type="evidence" value="ECO:0007669"/>
    <property type="project" value="TreeGrafter"/>
</dbReference>
<dbReference type="InterPro" id="IPR036483">
    <property type="entry name" value="PWI_dom_sf"/>
</dbReference>
<dbReference type="GO" id="GO:0006397">
    <property type="term" value="P:mRNA processing"/>
    <property type="evidence" value="ECO:0007669"/>
    <property type="project" value="UniProtKB-KW"/>
</dbReference>
<dbReference type="GO" id="GO:0048024">
    <property type="term" value="P:regulation of mRNA splicing, via spliceosome"/>
    <property type="evidence" value="ECO:0007669"/>
    <property type="project" value="TreeGrafter"/>
</dbReference>
<feature type="compositionally biased region" description="Basic and acidic residues" evidence="2">
    <location>
        <begin position="501"/>
        <end position="518"/>
    </location>
</feature>
<evidence type="ECO:0000259" key="3">
    <source>
        <dbReference type="PROSITE" id="PS51025"/>
    </source>
</evidence>
<feature type="compositionally biased region" description="Basic and acidic residues" evidence="2">
    <location>
        <begin position="354"/>
        <end position="363"/>
    </location>
</feature>
<evidence type="ECO:0000313" key="5">
    <source>
        <dbReference type="Proteomes" id="UP000318582"/>
    </source>
</evidence>
<dbReference type="AlphaFoldDB" id="A0A507DVK0"/>
<reference evidence="4 5" key="1">
    <citation type="journal article" date="2019" name="Sci. Rep.">
        <title>Comparative genomics of chytrid fungi reveal insights into the obligate biotrophic and pathogenic lifestyle of Synchytrium endobioticum.</title>
        <authorList>
            <person name="van de Vossenberg B.T.L.H."/>
            <person name="Warris S."/>
            <person name="Nguyen H.D.T."/>
            <person name="van Gent-Pelzer M.P.E."/>
            <person name="Joly D.L."/>
            <person name="van de Geest H.C."/>
            <person name="Bonants P.J.M."/>
            <person name="Smith D.S."/>
            <person name="Levesque C.A."/>
            <person name="van der Lee T.A.J."/>
        </authorList>
    </citation>
    <scope>NUCLEOTIDE SEQUENCE [LARGE SCALE GENOMIC DNA]</scope>
    <source>
        <strain evidence="4 5">CBS 809.83</strain>
    </source>
</reference>
<feature type="compositionally biased region" description="Low complexity" evidence="2">
    <location>
        <begin position="386"/>
        <end position="416"/>
    </location>
</feature>
<dbReference type="PROSITE" id="PS51025">
    <property type="entry name" value="PWI"/>
    <property type="match status" value="1"/>
</dbReference>
<gene>
    <name evidence="4" type="ORF">PhCBS80983_g05031</name>
</gene>
<comment type="caution">
    <text evidence="4">The sequence shown here is derived from an EMBL/GenBank/DDBJ whole genome shotgun (WGS) entry which is preliminary data.</text>
</comment>
<dbReference type="SMART" id="SM00311">
    <property type="entry name" value="PWI"/>
    <property type="match status" value="1"/>
</dbReference>
<accession>A0A507DVK0</accession>
<feature type="compositionally biased region" description="Basic and acidic residues" evidence="2">
    <location>
        <begin position="417"/>
        <end position="428"/>
    </location>
</feature>
<name>A0A507DVK0_9FUNG</name>